<accession>A0A7X0IH95</accession>
<dbReference type="PANTHER" id="PTHR39673">
    <property type="entry name" value="TUNGSTEN FORMYLMETHANOFURAN DEHYDROGENASE, SUBUNIT C (FWDC)"/>
    <property type="match status" value="1"/>
</dbReference>
<dbReference type="EMBL" id="JACHIU010000001">
    <property type="protein sequence ID" value="MBB6474624.1"/>
    <property type="molecule type" value="Genomic_DNA"/>
</dbReference>
<gene>
    <name evidence="1" type="ORF">BJ992_004055</name>
</gene>
<dbReference type="CDD" id="cd00504">
    <property type="entry name" value="GXGXG"/>
    <property type="match status" value="1"/>
</dbReference>
<dbReference type="Gene3D" id="2.160.20.60">
    <property type="entry name" value="Glutamate synthase, alpha subunit, C-terminal domain"/>
    <property type="match status" value="1"/>
</dbReference>
<evidence type="ECO:0000313" key="2">
    <source>
        <dbReference type="Proteomes" id="UP000555564"/>
    </source>
</evidence>
<protein>
    <submittedName>
        <fullName evidence="1">Glutamate synthase domain-containing protein 3</fullName>
    </submittedName>
</protein>
<comment type="caution">
    <text evidence="1">The sequence shown here is derived from an EMBL/GenBank/DDBJ whole genome shotgun (WGS) entry which is preliminary data.</text>
</comment>
<dbReference type="SUPFAM" id="SSF69336">
    <property type="entry name" value="Alpha subunit of glutamate synthase, C-terminal domain"/>
    <property type="match status" value="1"/>
</dbReference>
<dbReference type="Proteomes" id="UP000555564">
    <property type="component" value="Unassembled WGS sequence"/>
</dbReference>
<reference evidence="1 2" key="1">
    <citation type="submission" date="2020-08" db="EMBL/GenBank/DDBJ databases">
        <title>Sequencing the genomes of 1000 actinobacteria strains.</title>
        <authorList>
            <person name="Klenk H.-P."/>
        </authorList>
    </citation>
    <scope>NUCLEOTIDE SEQUENCE [LARGE SCALE GENOMIC DNA]</scope>
    <source>
        <strain evidence="1 2">DSM 44936</strain>
    </source>
</reference>
<name>A0A7X0IH95_9ACTN</name>
<dbReference type="GO" id="GO:0016491">
    <property type="term" value="F:oxidoreductase activity"/>
    <property type="evidence" value="ECO:0007669"/>
    <property type="project" value="InterPro"/>
</dbReference>
<dbReference type="AlphaFoldDB" id="A0A7X0IH95"/>
<dbReference type="PANTHER" id="PTHR39673:SF5">
    <property type="entry name" value="TUNGSTEN-CONTAINING FORMYLMETHANOFURAN DEHYDROGENASE 2 SUBUNIT C"/>
    <property type="match status" value="1"/>
</dbReference>
<proteinExistence type="predicted"/>
<organism evidence="1 2">
    <name type="scientific">Sphaerisporangium rubeum</name>
    <dbReference type="NCBI Taxonomy" id="321317"/>
    <lineage>
        <taxon>Bacteria</taxon>
        <taxon>Bacillati</taxon>
        <taxon>Actinomycetota</taxon>
        <taxon>Actinomycetes</taxon>
        <taxon>Streptosporangiales</taxon>
        <taxon>Streptosporangiaceae</taxon>
        <taxon>Sphaerisporangium</taxon>
    </lineage>
</organism>
<evidence type="ECO:0000313" key="1">
    <source>
        <dbReference type="EMBL" id="MBB6474624.1"/>
    </source>
</evidence>
<dbReference type="InterPro" id="IPR036485">
    <property type="entry name" value="Glu_synth_asu_C_sf"/>
</dbReference>
<dbReference type="RefSeq" id="WP_184983295.1">
    <property type="nucleotide sequence ID" value="NZ_BAAALO010000074.1"/>
</dbReference>
<keyword evidence="2" id="KW-1185">Reference proteome</keyword>
<sequence>MTSPPHPPERRAGERADPPATEVAFDAATLSTREINRSLQAMPRGRATVSNPAGRHNLAVGLDAPVRVEIDGPAGDYAGGLGKKAVVSVRGAAGCGAGENLMSGCVHVRGSAGPSVAASARGGTVVVDGGCGARAGISLKGGTLVVGGDVGPLCGFLAQSGVILVGGDAGRHLGDSLYEAVVYVAGRIAGLGADAIMEEINEHDVTFVKILADGYGLDHISPENISKVVSTRRLYHLDGHVDGAY</sequence>